<feature type="region of interest" description="Disordered" evidence="1">
    <location>
        <begin position="1"/>
        <end position="24"/>
    </location>
</feature>
<keyword evidence="3" id="KW-1185">Reference proteome</keyword>
<sequence>MEEANPTSAPPRDSTKAAPPMPTTSIIAQDHKINCIITEITESDKDEEDMPLYLLKRKMCYKHLAYKSTHSQ</sequence>
<name>A0A9D3VUX0_9ROSI</name>
<accession>A0A9D3VUX0</accession>
<dbReference type="Proteomes" id="UP000828251">
    <property type="component" value="Unassembled WGS sequence"/>
</dbReference>
<organism evidence="2 3">
    <name type="scientific">Gossypium stocksii</name>
    <dbReference type="NCBI Taxonomy" id="47602"/>
    <lineage>
        <taxon>Eukaryota</taxon>
        <taxon>Viridiplantae</taxon>
        <taxon>Streptophyta</taxon>
        <taxon>Embryophyta</taxon>
        <taxon>Tracheophyta</taxon>
        <taxon>Spermatophyta</taxon>
        <taxon>Magnoliopsida</taxon>
        <taxon>eudicotyledons</taxon>
        <taxon>Gunneridae</taxon>
        <taxon>Pentapetalae</taxon>
        <taxon>rosids</taxon>
        <taxon>malvids</taxon>
        <taxon>Malvales</taxon>
        <taxon>Malvaceae</taxon>
        <taxon>Malvoideae</taxon>
        <taxon>Gossypium</taxon>
    </lineage>
</organism>
<evidence type="ECO:0000313" key="3">
    <source>
        <dbReference type="Proteomes" id="UP000828251"/>
    </source>
</evidence>
<proteinExistence type="predicted"/>
<evidence type="ECO:0000313" key="2">
    <source>
        <dbReference type="EMBL" id="KAH1097223.1"/>
    </source>
</evidence>
<comment type="caution">
    <text evidence="2">The sequence shown here is derived from an EMBL/GenBank/DDBJ whole genome shotgun (WGS) entry which is preliminary data.</text>
</comment>
<reference evidence="2 3" key="1">
    <citation type="journal article" date="2021" name="Plant Biotechnol. J.">
        <title>Multi-omics assisted identification of the key and species-specific regulatory components of drought-tolerant mechanisms in Gossypium stocksii.</title>
        <authorList>
            <person name="Yu D."/>
            <person name="Ke L."/>
            <person name="Zhang D."/>
            <person name="Wu Y."/>
            <person name="Sun Y."/>
            <person name="Mei J."/>
            <person name="Sun J."/>
            <person name="Sun Y."/>
        </authorList>
    </citation>
    <scope>NUCLEOTIDE SEQUENCE [LARGE SCALE GENOMIC DNA]</scope>
    <source>
        <strain evidence="3">cv. E1</strain>
        <tissue evidence="2">Leaf</tissue>
    </source>
</reference>
<protein>
    <submittedName>
        <fullName evidence="2">Uncharacterized protein</fullName>
    </submittedName>
</protein>
<evidence type="ECO:0000256" key="1">
    <source>
        <dbReference type="SAM" id="MobiDB-lite"/>
    </source>
</evidence>
<dbReference type="EMBL" id="JAIQCV010000005">
    <property type="protein sequence ID" value="KAH1097223.1"/>
    <property type="molecule type" value="Genomic_DNA"/>
</dbReference>
<dbReference type="AlphaFoldDB" id="A0A9D3VUX0"/>
<gene>
    <name evidence="2" type="ORF">J1N35_014144</name>
</gene>